<evidence type="ECO:0000259" key="2">
    <source>
        <dbReference type="Pfam" id="PF14478"/>
    </source>
</evidence>
<dbReference type="AlphaFoldDB" id="A0AAE4I508"/>
<evidence type="ECO:0000313" key="3">
    <source>
        <dbReference type="EMBL" id="MDT2737726.1"/>
    </source>
</evidence>
<evidence type="ECO:0000313" key="4">
    <source>
        <dbReference type="Proteomes" id="UP001180842"/>
    </source>
</evidence>
<sequence>MKKTMILAALLVSLVGFTGCQNNEPATSQETSVSQKTEQKATVKLQEDGKELSKKTINFEKGATLYDVMAKNFTIEDQDGFITKIEGHAQDENAKKYWTFKINDKEIMKGAKEVKVKENDKIVFDLAKMN</sequence>
<name>A0AAE4I508_9ENTE</name>
<feature type="signal peptide" evidence="1">
    <location>
        <begin position="1"/>
        <end position="22"/>
    </location>
</feature>
<dbReference type="InterPro" id="IPR027954">
    <property type="entry name" value="Transcobalamin-like_C"/>
</dbReference>
<comment type="caution">
    <text evidence="3">The sequence shown here is derived from an EMBL/GenBank/DDBJ whole genome shotgun (WGS) entry which is preliminary data.</text>
</comment>
<dbReference type="RefSeq" id="WP_311797324.1">
    <property type="nucleotide sequence ID" value="NZ_JARQAI010000019.1"/>
</dbReference>
<organism evidence="3 4">
    <name type="scientific">Enterococcus pseudoavium</name>
    <dbReference type="NCBI Taxonomy" id="44007"/>
    <lineage>
        <taxon>Bacteria</taxon>
        <taxon>Bacillati</taxon>
        <taxon>Bacillota</taxon>
        <taxon>Bacilli</taxon>
        <taxon>Lactobacillales</taxon>
        <taxon>Enterococcaceae</taxon>
        <taxon>Enterococcus</taxon>
    </lineage>
</organism>
<gene>
    <name evidence="3" type="ORF">P7H00_11455</name>
</gene>
<protein>
    <submittedName>
        <fullName evidence="3">DUF4430 domain-containing protein</fullName>
    </submittedName>
</protein>
<dbReference type="Gene3D" id="2.170.130.30">
    <property type="match status" value="1"/>
</dbReference>
<reference evidence="3" key="1">
    <citation type="submission" date="2023-03" db="EMBL/GenBank/DDBJ databases">
        <authorList>
            <person name="Shen W."/>
            <person name="Cai J."/>
        </authorList>
    </citation>
    <scope>NUCLEOTIDE SEQUENCE</scope>
    <source>
        <strain evidence="3">P69-2</strain>
    </source>
</reference>
<accession>A0AAE4I508</accession>
<dbReference type="PROSITE" id="PS51257">
    <property type="entry name" value="PROKAR_LIPOPROTEIN"/>
    <property type="match status" value="1"/>
</dbReference>
<evidence type="ECO:0000256" key="1">
    <source>
        <dbReference type="SAM" id="SignalP"/>
    </source>
</evidence>
<dbReference type="Proteomes" id="UP001180842">
    <property type="component" value="Unassembled WGS sequence"/>
</dbReference>
<feature type="domain" description="Transcobalamin-like C-terminal" evidence="2">
    <location>
        <begin position="62"/>
        <end position="127"/>
    </location>
</feature>
<dbReference type="Pfam" id="PF14478">
    <property type="entry name" value="DUF4430"/>
    <property type="match status" value="1"/>
</dbReference>
<proteinExistence type="predicted"/>
<keyword evidence="1" id="KW-0732">Signal</keyword>
<feature type="chain" id="PRO_5042213328" evidence="1">
    <location>
        <begin position="23"/>
        <end position="130"/>
    </location>
</feature>
<dbReference type="EMBL" id="JARQAI010000019">
    <property type="protein sequence ID" value="MDT2737726.1"/>
    <property type="molecule type" value="Genomic_DNA"/>
</dbReference>